<dbReference type="PANTHER" id="PTHR42699:SF1">
    <property type="entry name" value="CYSTATHIONINE GAMMA-SYNTHASE-RELATED"/>
    <property type="match status" value="1"/>
</dbReference>
<organism evidence="4 5">
    <name type="scientific">Penicillium cataractarum</name>
    <dbReference type="NCBI Taxonomy" id="2100454"/>
    <lineage>
        <taxon>Eukaryota</taxon>
        <taxon>Fungi</taxon>
        <taxon>Dikarya</taxon>
        <taxon>Ascomycota</taxon>
        <taxon>Pezizomycotina</taxon>
        <taxon>Eurotiomycetes</taxon>
        <taxon>Eurotiomycetidae</taxon>
        <taxon>Eurotiales</taxon>
        <taxon>Aspergillaceae</taxon>
        <taxon>Penicillium</taxon>
    </lineage>
</organism>
<reference evidence="4" key="1">
    <citation type="submission" date="2022-11" db="EMBL/GenBank/DDBJ databases">
        <authorList>
            <person name="Petersen C."/>
        </authorList>
    </citation>
    <scope>NUCLEOTIDE SEQUENCE</scope>
    <source>
        <strain evidence="4">IBT 29864</strain>
    </source>
</reference>
<dbReference type="AlphaFoldDB" id="A0A9X0B6S0"/>
<evidence type="ECO:0000256" key="2">
    <source>
        <dbReference type="ARBA" id="ARBA00022898"/>
    </source>
</evidence>
<dbReference type="RefSeq" id="XP_056560928.1">
    <property type="nucleotide sequence ID" value="XM_056694199.1"/>
</dbReference>
<dbReference type="SUPFAM" id="SSF53383">
    <property type="entry name" value="PLP-dependent transferases"/>
    <property type="match status" value="1"/>
</dbReference>
<dbReference type="InterPro" id="IPR000277">
    <property type="entry name" value="Cys/Met-Metab_PyrdxlP-dep_enz"/>
</dbReference>
<dbReference type="GO" id="GO:0003962">
    <property type="term" value="F:cystathionine gamma-synthase activity"/>
    <property type="evidence" value="ECO:0007669"/>
    <property type="project" value="TreeGrafter"/>
</dbReference>
<proteinExistence type="inferred from homology"/>
<dbReference type="InterPro" id="IPR015424">
    <property type="entry name" value="PyrdxlP-dep_Trfase"/>
</dbReference>
<dbReference type="GO" id="GO:0019346">
    <property type="term" value="P:transsulfuration"/>
    <property type="evidence" value="ECO:0007669"/>
    <property type="project" value="InterPro"/>
</dbReference>
<evidence type="ECO:0000313" key="4">
    <source>
        <dbReference type="EMBL" id="KAJ5390200.1"/>
    </source>
</evidence>
<evidence type="ECO:0000256" key="1">
    <source>
        <dbReference type="ARBA" id="ARBA00001933"/>
    </source>
</evidence>
<evidence type="ECO:0008006" key="6">
    <source>
        <dbReference type="Google" id="ProtNLM"/>
    </source>
</evidence>
<dbReference type="GO" id="GO:0030170">
    <property type="term" value="F:pyridoxal phosphate binding"/>
    <property type="evidence" value="ECO:0007669"/>
    <property type="project" value="InterPro"/>
</dbReference>
<dbReference type="Pfam" id="PF01053">
    <property type="entry name" value="Cys_Met_Meta_PP"/>
    <property type="match status" value="1"/>
</dbReference>
<name>A0A9X0B6S0_9EURO</name>
<accession>A0A9X0B6S0</accession>
<keyword evidence="5" id="KW-1185">Reference proteome</keyword>
<dbReference type="Gene3D" id="3.90.1150.10">
    <property type="entry name" value="Aspartate Aminotransferase, domain 1"/>
    <property type="match status" value="1"/>
</dbReference>
<keyword evidence="2 3" id="KW-0663">Pyridoxal phosphate</keyword>
<gene>
    <name evidence="4" type="ORF">N7496_001268</name>
</gene>
<evidence type="ECO:0000313" key="5">
    <source>
        <dbReference type="Proteomes" id="UP001147782"/>
    </source>
</evidence>
<dbReference type="InterPro" id="IPR015421">
    <property type="entry name" value="PyrdxlP-dep_Trfase_major"/>
</dbReference>
<comment type="cofactor">
    <cofactor evidence="1 3">
        <name>pyridoxal 5'-phosphate</name>
        <dbReference type="ChEBI" id="CHEBI:597326"/>
    </cofactor>
</comment>
<dbReference type="InterPro" id="IPR015422">
    <property type="entry name" value="PyrdxlP-dep_Trfase_small"/>
</dbReference>
<dbReference type="OrthoDB" id="10047078at2759"/>
<dbReference type="GeneID" id="81433376"/>
<dbReference type="PANTHER" id="PTHR42699">
    <property type="match status" value="1"/>
</dbReference>
<reference evidence="4" key="2">
    <citation type="journal article" date="2023" name="IMA Fungus">
        <title>Comparative genomic study of the Penicillium genus elucidates a diverse pangenome and 15 lateral gene transfer events.</title>
        <authorList>
            <person name="Petersen C."/>
            <person name="Sorensen T."/>
            <person name="Nielsen M.R."/>
            <person name="Sondergaard T.E."/>
            <person name="Sorensen J.L."/>
            <person name="Fitzpatrick D.A."/>
            <person name="Frisvad J.C."/>
            <person name="Nielsen K.L."/>
        </authorList>
    </citation>
    <scope>NUCLEOTIDE SEQUENCE</scope>
    <source>
        <strain evidence="4">IBT 29864</strain>
    </source>
</reference>
<dbReference type="EMBL" id="JAPZBS010000001">
    <property type="protein sequence ID" value="KAJ5390200.1"/>
    <property type="molecule type" value="Genomic_DNA"/>
</dbReference>
<comment type="similarity">
    <text evidence="3">Belongs to the trans-sulfuration enzymes family.</text>
</comment>
<sequence length="560" mass="62286">MTIATISLPLGKAIPEKPHAISVQIPTWSDMCGMGRGDIQIMEALRNGYPRTFIHKDVQELSRACQSRFLSSPGKILLFPDPKSAQACKSYIISSDIHKNEAISSKSVSIFAIETGESQPTIMHAGKPPGPTTIWAIAFPEESAKVGAQFWRLTGTGISSRLAENCLRDVESMQRVDRPVKRFYSAMSAVHPVYQTICARIAYLMERASTGTPRSLAVRPSDVFLYPSGMSAIYHVQQMLLKWRGLETVVIGFPYELTIKMVETYGPSFKFYSLGTDEQIDEFEIYLDTKARSGSMIQAVWCECPSNPLLYTVDLERIRKLADKYGFVLVVDETIGSFANVDVLGVADIVVTSLSKSFNGYADLLAGSVTLNPNYCYYGALKTCLKEDYTNNLYIDDAIQLERNSRNFLERAAKMNDTAECIVDYLSPFASDPSSVVNAVHYPKTGQSTQRYRSRMRQATDEFTPGYGCLFTVDFDTIDASRAFFDSLDVRKGPSLGANITLAQPYVQMVLQKEKKWAASHGLRETIVRVSVGLEDKHVVLQSVKNAHMMAEKTKGTHAL</sequence>
<dbReference type="Proteomes" id="UP001147782">
    <property type="component" value="Unassembled WGS sequence"/>
</dbReference>
<dbReference type="Gene3D" id="3.40.640.10">
    <property type="entry name" value="Type I PLP-dependent aspartate aminotransferase-like (Major domain)"/>
    <property type="match status" value="1"/>
</dbReference>
<dbReference type="InterPro" id="IPR051750">
    <property type="entry name" value="Trans-sulfuration_enzymes"/>
</dbReference>
<protein>
    <recommendedName>
        <fullName evidence="6">Cystathionine gamma-synthase</fullName>
    </recommendedName>
</protein>
<evidence type="ECO:0000256" key="3">
    <source>
        <dbReference type="RuleBase" id="RU362118"/>
    </source>
</evidence>
<comment type="caution">
    <text evidence="4">The sequence shown here is derived from an EMBL/GenBank/DDBJ whole genome shotgun (WGS) entry which is preliminary data.</text>
</comment>